<sequence length="123" mass="12915">MALPGAVAQAIRRGRADTVRRPPAGARRAEAWPLRELRRVGFFSTPTSCRPWPIFLCRASLAPEHSPVASSAGCLTAGTASCASRSASSVQRPNALIQRITLASDAVVQAASAAVRLDFCPAC</sequence>
<reference evidence="1" key="1">
    <citation type="submission" date="2021-11" db="EMBL/GenBank/DDBJ databases">
        <authorList>
            <consortium name="Genoscope - CEA"/>
            <person name="William W."/>
        </authorList>
    </citation>
    <scope>NUCLEOTIDE SEQUENCE</scope>
</reference>
<dbReference type="AlphaFoldDB" id="A0A8J2T310"/>
<accession>A0A8J2T310</accession>
<comment type="caution">
    <text evidence="1">The sequence shown here is derived from an EMBL/GenBank/DDBJ whole genome shotgun (WGS) entry which is preliminary data.</text>
</comment>
<organism evidence="1 2">
    <name type="scientific">Pelagomonas calceolata</name>
    <dbReference type="NCBI Taxonomy" id="35677"/>
    <lineage>
        <taxon>Eukaryota</taxon>
        <taxon>Sar</taxon>
        <taxon>Stramenopiles</taxon>
        <taxon>Ochrophyta</taxon>
        <taxon>Pelagophyceae</taxon>
        <taxon>Pelagomonadales</taxon>
        <taxon>Pelagomonadaceae</taxon>
        <taxon>Pelagomonas</taxon>
    </lineage>
</organism>
<gene>
    <name evidence="1" type="ORF">PECAL_6P11540</name>
</gene>
<keyword evidence="2" id="KW-1185">Reference proteome</keyword>
<evidence type="ECO:0000313" key="2">
    <source>
        <dbReference type="Proteomes" id="UP000789595"/>
    </source>
</evidence>
<protein>
    <submittedName>
        <fullName evidence="1">Uncharacterized protein</fullName>
    </submittedName>
</protein>
<proteinExistence type="predicted"/>
<dbReference type="Proteomes" id="UP000789595">
    <property type="component" value="Unassembled WGS sequence"/>
</dbReference>
<evidence type="ECO:0000313" key="1">
    <source>
        <dbReference type="EMBL" id="CAH0379526.1"/>
    </source>
</evidence>
<dbReference type="EMBL" id="CAKKNE010000006">
    <property type="protein sequence ID" value="CAH0379526.1"/>
    <property type="molecule type" value="Genomic_DNA"/>
</dbReference>
<name>A0A8J2T310_9STRA</name>